<protein>
    <submittedName>
        <fullName evidence="1">Uncharacterized protein</fullName>
    </submittedName>
</protein>
<evidence type="ECO:0000313" key="2">
    <source>
        <dbReference type="Proteomes" id="UP001500200"/>
    </source>
</evidence>
<organism evidence="1 2">
    <name type="scientific">Arthrobacter gyeryongensis</name>
    <dbReference type="NCBI Taxonomy" id="1650592"/>
    <lineage>
        <taxon>Bacteria</taxon>
        <taxon>Bacillati</taxon>
        <taxon>Actinomycetota</taxon>
        <taxon>Actinomycetes</taxon>
        <taxon>Micrococcales</taxon>
        <taxon>Micrococcaceae</taxon>
        <taxon>Arthrobacter</taxon>
    </lineage>
</organism>
<name>A0ABP9STX7_9MICC</name>
<dbReference type="EMBL" id="BAABKK010000035">
    <property type="protein sequence ID" value="GAA5201414.1"/>
    <property type="molecule type" value="Genomic_DNA"/>
</dbReference>
<proteinExistence type="predicted"/>
<gene>
    <name evidence="1" type="ORF">GCM10023346_45770</name>
</gene>
<keyword evidence="2" id="KW-1185">Reference proteome</keyword>
<reference evidence="2" key="1">
    <citation type="journal article" date="2019" name="Int. J. Syst. Evol. Microbiol.">
        <title>The Global Catalogue of Microorganisms (GCM) 10K type strain sequencing project: providing services to taxonomists for standard genome sequencing and annotation.</title>
        <authorList>
            <consortium name="The Broad Institute Genomics Platform"/>
            <consortium name="The Broad Institute Genome Sequencing Center for Infectious Disease"/>
            <person name="Wu L."/>
            <person name="Ma J."/>
        </authorList>
    </citation>
    <scope>NUCLEOTIDE SEQUENCE [LARGE SCALE GENOMIC DNA]</scope>
    <source>
        <strain evidence="2">JCM 18514</strain>
    </source>
</reference>
<dbReference type="RefSeq" id="WP_345453049.1">
    <property type="nucleotide sequence ID" value="NZ_BAABKK010000035.1"/>
</dbReference>
<sequence length="75" mass="8390">MALNVWPVHSFPDPPGDLRNVDVGNWDRVRLHNGTPIVDPPPTNARHIMNLTDPTGHAVVFMPGETLPAWALQYR</sequence>
<evidence type="ECO:0000313" key="1">
    <source>
        <dbReference type="EMBL" id="GAA5201414.1"/>
    </source>
</evidence>
<comment type="caution">
    <text evidence="1">The sequence shown here is derived from an EMBL/GenBank/DDBJ whole genome shotgun (WGS) entry which is preliminary data.</text>
</comment>
<dbReference type="Proteomes" id="UP001500200">
    <property type="component" value="Unassembled WGS sequence"/>
</dbReference>
<accession>A0ABP9STX7</accession>